<comment type="caution">
    <text evidence="1">The sequence shown here is derived from an EMBL/GenBank/DDBJ whole genome shotgun (WGS) entry which is preliminary data.</text>
</comment>
<evidence type="ECO:0000313" key="1">
    <source>
        <dbReference type="EMBL" id="KQL49071.1"/>
    </source>
</evidence>
<sequence length="103" mass="11799">MVTKKEVDSASATQPDVYETARIALVDLIDELQEALDEQDTSFHKRQGYEMIGTYFREPVNTGNLTLIFASVLEDILHKLDLTQQVDNVSMVRDEYSVMKKEE</sequence>
<proteinExistence type="predicted"/>
<reference evidence="1 2" key="1">
    <citation type="submission" date="2015-09" db="EMBL/GenBank/DDBJ databases">
        <title>Genome sequencing project for genomic taxonomy and phylogenomics of Bacillus-like bacteria.</title>
        <authorList>
            <person name="Liu B."/>
            <person name="Wang J."/>
            <person name="Zhu Y."/>
            <person name="Liu G."/>
            <person name="Chen Q."/>
            <person name="Chen Z."/>
            <person name="Lan J."/>
            <person name="Che J."/>
            <person name="Ge C."/>
            <person name="Shi H."/>
            <person name="Pan Z."/>
            <person name="Liu X."/>
        </authorList>
    </citation>
    <scope>NUCLEOTIDE SEQUENCE [LARGE SCALE GENOMIC DNA]</scope>
    <source>
        <strain evidence="1 2">DSM 8552</strain>
    </source>
</reference>
<gene>
    <name evidence="1" type="ORF">AN963_04650</name>
</gene>
<dbReference type="Proteomes" id="UP000051063">
    <property type="component" value="Unassembled WGS sequence"/>
</dbReference>
<accession>A0ABR5NBZ7</accession>
<evidence type="ECO:0000313" key="2">
    <source>
        <dbReference type="Proteomes" id="UP000051063"/>
    </source>
</evidence>
<dbReference type="RefSeq" id="WP_055743367.1">
    <property type="nucleotide sequence ID" value="NZ_LJJB01000007.1"/>
</dbReference>
<protein>
    <submittedName>
        <fullName evidence="1">Uncharacterized protein</fullName>
    </submittedName>
</protein>
<dbReference type="EMBL" id="LJJB01000007">
    <property type="protein sequence ID" value="KQL49071.1"/>
    <property type="molecule type" value="Genomic_DNA"/>
</dbReference>
<organism evidence="1 2">
    <name type="scientific">Brevibacillus choshinensis</name>
    <dbReference type="NCBI Taxonomy" id="54911"/>
    <lineage>
        <taxon>Bacteria</taxon>
        <taxon>Bacillati</taxon>
        <taxon>Bacillota</taxon>
        <taxon>Bacilli</taxon>
        <taxon>Bacillales</taxon>
        <taxon>Paenibacillaceae</taxon>
        <taxon>Brevibacillus</taxon>
    </lineage>
</organism>
<keyword evidence="2" id="KW-1185">Reference proteome</keyword>
<name>A0ABR5NBZ7_BRECH</name>